<proteinExistence type="predicted"/>
<dbReference type="OrthoDB" id="5678128at2"/>
<dbReference type="RefSeq" id="WP_109727749.1">
    <property type="nucleotide sequence ID" value="NZ_QGDI01000014.1"/>
</dbReference>
<protein>
    <submittedName>
        <fullName evidence="1">Uncharacterized protein</fullName>
    </submittedName>
</protein>
<dbReference type="AlphaFoldDB" id="A0A315XW09"/>
<sequence>MRILFCNIAWMERYDGNEDGTDKPHGGGAYVELTGDAHEKYNFTSEELLLSDSSTADEYCLGFVETKSTNGTTINQLNIEKISGCEHMKREAAVNDVLVVYCAKYPFSSTNETYVVGWYKHATVYRNYETCQFFSDNNEVVYTQSYNALAKSKDCVLLPKIERRNQKWRVPRKKKCMSYGFGQSNVWFAQGADTNPKLREFLDRINKQIENYDGDNMIKAVKSL</sequence>
<dbReference type="Proteomes" id="UP000245720">
    <property type="component" value="Unassembled WGS sequence"/>
</dbReference>
<gene>
    <name evidence="1" type="ORF">IE37_03076</name>
</gene>
<organism evidence="1 2">
    <name type="scientific">Ruminococcus flavefaciens</name>
    <dbReference type="NCBI Taxonomy" id="1265"/>
    <lineage>
        <taxon>Bacteria</taxon>
        <taxon>Bacillati</taxon>
        <taxon>Bacillota</taxon>
        <taxon>Clostridia</taxon>
        <taxon>Eubacteriales</taxon>
        <taxon>Oscillospiraceae</taxon>
        <taxon>Ruminococcus</taxon>
    </lineage>
</organism>
<evidence type="ECO:0000313" key="1">
    <source>
        <dbReference type="EMBL" id="PWJ10429.1"/>
    </source>
</evidence>
<name>A0A315XW09_RUMFL</name>
<reference evidence="1 2" key="1">
    <citation type="submission" date="2018-05" db="EMBL/GenBank/DDBJ databases">
        <title>The Hungate 1000. A catalogue of reference genomes from the rumen microbiome.</title>
        <authorList>
            <person name="Kelly W."/>
        </authorList>
    </citation>
    <scope>NUCLEOTIDE SEQUENCE [LARGE SCALE GENOMIC DNA]</scope>
    <source>
        <strain evidence="1 2">SAb67</strain>
    </source>
</reference>
<dbReference type="EMBL" id="QGDI01000014">
    <property type="protein sequence ID" value="PWJ10429.1"/>
    <property type="molecule type" value="Genomic_DNA"/>
</dbReference>
<evidence type="ECO:0000313" key="2">
    <source>
        <dbReference type="Proteomes" id="UP000245720"/>
    </source>
</evidence>
<accession>A0A315XW09</accession>
<comment type="caution">
    <text evidence="1">The sequence shown here is derived from an EMBL/GenBank/DDBJ whole genome shotgun (WGS) entry which is preliminary data.</text>
</comment>